<evidence type="ECO:0000313" key="4">
    <source>
        <dbReference type="Proteomes" id="UP000095606"/>
    </source>
</evidence>
<dbReference type="InterPro" id="IPR026350">
    <property type="entry name" value="GxxExxY"/>
</dbReference>
<dbReference type="EMBL" id="CZAE01000011">
    <property type="protein sequence ID" value="CUP44240.1"/>
    <property type="molecule type" value="Genomic_DNA"/>
</dbReference>
<organism evidence="1 4">
    <name type="scientific">Bacteroides faecis</name>
    <dbReference type="NCBI Taxonomy" id="674529"/>
    <lineage>
        <taxon>Bacteria</taxon>
        <taxon>Pseudomonadati</taxon>
        <taxon>Bacteroidota</taxon>
        <taxon>Bacteroidia</taxon>
        <taxon>Bacteroidales</taxon>
        <taxon>Bacteroidaceae</taxon>
        <taxon>Bacteroides</taxon>
    </lineage>
</organism>
<dbReference type="AlphaFoldDB" id="A0A3E5GDM2"/>
<keyword evidence="5" id="KW-1185">Reference proteome</keyword>
<dbReference type="Proteomes" id="UP001060104">
    <property type="component" value="Chromosome"/>
</dbReference>
<dbReference type="EMBL" id="JANUTS010000001">
    <property type="protein sequence ID" value="MCS2793960.1"/>
    <property type="molecule type" value="Genomic_DNA"/>
</dbReference>
<evidence type="ECO:0000313" key="5">
    <source>
        <dbReference type="Proteomes" id="UP001060104"/>
    </source>
</evidence>
<evidence type="ECO:0000313" key="1">
    <source>
        <dbReference type="EMBL" id="CUP44240.1"/>
    </source>
</evidence>
<reference evidence="1 4" key="1">
    <citation type="submission" date="2015-09" db="EMBL/GenBank/DDBJ databases">
        <authorList>
            <consortium name="Pathogen Informatics"/>
        </authorList>
    </citation>
    <scope>NUCLEOTIDE SEQUENCE [LARGE SCALE GENOMIC DNA]</scope>
    <source>
        <strain evidence="1 4">2789STDY5834846</strain>
    </source>
</reference>
<accession>A0A3E5GDM2</accession>
<dbReference type="NCBIfam" id="TIGR04256">
    <property type="entry name" value="GxxExxY"/>
    <property type="match status" value="1"/>
</dbReference>
<accession>A0A174NCS5</accession>
<proteinExistence type="predicted"/>
<dbReference type="Pfam" id="PF13366">
    <property type="entry name" value="PDDEXK_3"/>
    <property type="match status" value="1"/>
</dbReference>
<name>A0A3E5GDM2_9BACE</name>
<dbReference type="EMBL" id="CP103141">
    <property type="protein sequence ID" value="UVQ73649.1"/>
    <property type="molecule type" value="Genomic_DNA"/>
</dbReference>
<evidence type="ECO:0000313" key="2">
    <source>
        <dbReference type="EMBL" id="MCS2793960.1"/>
    </source>
</evidence>
<dbReference type="Proteomes" id="UP000095606">
    <property type="component" value="Unassembled WGS sequence"/>
</dbReference>
<evidence type="ECO:0000313" key="3">
    <source>
        <dbReference type="EMBL" id="UVQ73649.1"/>
    </source>
</evidence>
<dbReference type="Proteomes" id="UP001204548">
    <property type="component" value="Unassembled WGS sequence"/>
</dbReference>
<protein>
    <submittedName>
        <fullName evidence="1">GxxExxY protein</fullName>
    </submittedName>
</protein>
<dbReference type="RefSeq" id="WP_010538400.1">
    <property type="nucleotide sequence ID" value="NZ_CABMFH010000008.1"/>
</dbReference>
<dbReference type="GeneID" id="82175081"/>
<sequence>MEIESLIKAIIQCAYNVRTHLAAGFLENVYQKALMIELKEKGIHADTETPINVYYKNEIVGEFRADIIVEGEIIIELKAVQHLLPIHETQLVNYLTATNTDHGLLINFGGERIEIKRKFREYKHKNNA</sequence>
<gene>
    <name evidence="1" type="ORF">ERS852461_02595</name>
    <name evidence="2" type="ORF">NXW97_18480</name>
    <name evidence="3" type="ORF">NXY30_21980</name>
</gene>
<reference evidence="2" key="2">
    <citation type="submission" date="2022-08" db="EMBL/GenBank/DDBJ databases">
        <title>Genome Sequencing of Bacteroides fragilis Group Isolates with Nanopore Technology.</title>
        <authorList>
            <person name="Tisza M.J."/>
            <person name="Smith D."/>
            <person name="Dekker J.P."/>
        </authorList>
    </citation>
    <scope>NUCLEOTIDE SEQUENCE</scope>
    <source>
        <strain evidence="2">BFG-351</strain>
        <strain evidence="3">BFG-527</strain>
    </source>
</reference>